<dbReference type="Gene3D" id="3.30.1340.30">
    <property type="match status" value="2"/>
</dbReference>
<protein>
    <submittedName>
        <fullName evidence="3">BON domain-containing protein</fullName>
    </submittedName>
</protein>
<dbReference type="Pfam" id="PF04972">
    <property type="entry name" value="BON"/>
    <property type="match status" value="2"/>
</dbReference>
<evidence type="ECO:0000259" key="2">
    <source>
        <dbReference type="PROSITE" id="PS50914"/>
    </source>
</evidence>
<proteinExistence type="predicted"/>
<evidence type="ECO:0000313" key="4">
    <source>
        <dbReference type="Proteomes" id="UP000593892"/>
    </source>
</evidence>
<dbReference type="RefSeq" id="WP_194450452.1">
    <property type="nucleotide sequence ID" value="NZ_CP063849.1"/>
</dbReference>
<name>A0A7S7NS23_PALFE</name>
<sequence>MKTLGSYSLIFALAFAGAITGCSTESTKTVDVTDSVRASLDKAGYKDVSVKQNRDKGVVTLSGHVAQEADKAQAEALAKSLAGAQVVANEIAVLPPGVESEAKTINSDLDTGIEKNLHAALVQARLDDAVKISVKNRVVTLSGSVDSQAKRTHAQDVATAVVNVQQVVNELQVKGQKATSSM</sequence>
<keyword evidence="1" id="KW-0732">Signal</keyword>
<dbReference type="PROSITE" id="PS51257">
    <property type="entry name" value="PROKAR_LIPOPROTEIN"/>
    <property type="match status" value="1"/>
</dbReference>
<dbReference type="PROSITE" id="PS50914">
    <property type="entry name" value="BON"/>
    <property type="match status" value="2"/>
</dbReference>
<dbReference type="KEGG" id="pfer:IRI77_02180"/>
<accession>A0A7S7NS23</accession>
<organism evidence="3 4">
    <name type="scientific">Paludibaculum fermentans</name>
    <dbReference type="NCBI Taxonomy" id="1473598"/>
    <lineage>
        <taxon>Bacteria</taxon>
        <taxon>Pseudomonadati</taxon>
        <taxon>Acidobacteriota</taxon>
        <taxon>Terriglobia</taxon>
        <taxon>Bryobacterales</taxon>
        <taxon>Bryobacteraceae</taxon>
        <taxon>Paludibaculum</taxon>
    </lineage>
</organism>
<keyword evidence="4" id="KW-1185">Reference proteome</keyword>
<evidence type="ECO:0000313" key="3">
    <source>
        <dbReference type="EMBL" id="QOY88790.1"/>
    </source>
</evidence>
<evidence type="ECO:0000256" key="1">
    <source>
        <dbReference type="SAM" id="SignalP"/>
    </source>
</evidence>
<dbReference type="EMBL" id="CP063849">
    <property type="protein sequence ID" value="QOY88790.1"/>
    <property type="molecule type" value="Genomic_DNA"/>
</dbReference>
<dbReference type="PANTHER" id="PTHR34606:SF15">
    <property type="entry name" value="BON DOMAIN-CONTAINING PROTEIN"/>
    <property type="match status" value="1"/>
</dbReference>
<dbReference type="InterPro" id="IPR051686">
    <property type="entry name" value="Lipoprotein_DolP"/>
</dbReference>
<feature type="signal peptide" evidence="1">
    <location>
        <begin position="1"/>
        <end position="18"/>
    </location>
</feature>
<gene>
    <name evidence="3" type="ORF">IRI77_02180</name>
</gene>
<dbReference type="InterPro" id="IPR007055">
    <property type="entry name" value="BON_dom"/>
</dbReference>
<dbReference type="AlphaFoldDB" id="A0A7S7NS23"/>
<feature type="chain" id="PRO_5032968830" evidence="1">
    <location>
        <begin position="19"/>
        <end position="182"/>
    </location>
</feature>
<dbReference type="Proteomes" id="UP000593892">
    <property type="component" value="Chromosome"/>
</dbReference>
<feature type="domain" description="BON" evidence="2">
    <location>
        <begin position="24"/>
        <end position="95"/>
    </location>
</feature>
<reference evidence="3 4" key="1">
    <citation type="submission" date="2020-10" db="EMBL/GenBank/DDBJ databases">
        <title>Complete genome sequence of Paludibaculum fermentans P105T, a facultatively anaerobic acidobacterium capable of dissimilatory Fe(III) reduction.</title>
        <authorList>
            <person name="Dedysh S.N."/>
            <person name="Beletsky A.V."/>
            <person name="Kulichevskaya I.S."/>
            <person name="Mardanov A.V."/>
            <person name="Ravin N.V."/>
        </authorList>
    </citation>
    <scope>NUCLEOTIDE SEQUENCE [LARGE SCALE GENOMIC DNA]</scope>
    <source>
        <strain evidence="3 4">P105</strain>
    </source>
</reference>
<dbReference type="PANTHER" id="PTHR34606">
    <property type="entry name" value="BON DOMAIN-CONTAINING PROTEIN"/>
    <property type="match status" value="1"/>
</dbReference>
<feature type="domain" description="BON" evidence="2">
    <location>
        <begin position="109"/>
        <end position="175"/>
    </location>
</feature>